<feature type="region of interest" description="Disordered" evidence="1">
    <location>
        <begin position="25"/>
        <end position="50"/>
    </location>
</feature>
<keyword evidence="3" id="KW-1185">Reference proteome</keyword>
<dbReference type="EMBL" id="CCYD01003055">
    <property type="protein sequence ID" value="CEG49477.1"/>
    <property type="molecule type" value="Genomic_DNA"/>
</dbReference>
<name>A0A0P1B4Z2_PLAHL</name>
<dbReference type="AlphaFoldDB" id="A0A0P1B4Z2"/>
<evidence type="ECO:0000256" key="1">
    <source>
        <dbReference type="SAM" id="MobiDB-lite"/>
    </source>
</evidence>
<evidence type="ECO:0000313" key="2">
    <source>
        <dbReference type="EMBL" id="CEG49477.1"/>
    </source>
</evidence>
<dbReference type="Proteomes" id="UP000054928">
    <property type="component" value="Unassembled WGS sequence"/>
</dbReference>
<proteinExistence type="predicted"/>
<accession>A0A0P1B4Z2</accession>
<organism evidence="2 3">
    <name type="scientific">Plasmopara halstedii</name>
    <name type="common">Downy mildew of sunflower</name>
    <dbReference type="NCBI Taxonomy" id="4781"/>
    <lineage>
        <taxon>Eukaryota</taxon>
        <taxon>Sar</taxon>
        <taxon>Stramenopiles</taxon>
        <taxon>Oomycota</taxon>
        <taxon>Peronosporomycetes</taxon>
        <taxon>Peronosporales</taxon>
        <taxon>Peronosporaceae</taxon>
        <taxon>Plasmopara</taxon>
    </lineage>
</organism>
<dbReference type="RefSeq" id="XP_024585846.1">
    <property type="nucleotide sequence ID" value="XM_024720671.1"/>
</dbReference>
<dbReference type="GeneID" id="36402295"/>
<feature type="compositionally biased region" description="Basic and acidic residues" evidence="1">
    <location>
        <begin position="25"/>
        <end position="35"/>
    </location>
</feature>
<sequence length="50" mass="5642">MHNFPRLNIIPFGACLSILRERSAYHTSRTREPDRGPSPLAHSSPVLSQK</sequence>
<evidence type="ECO:0000313" key="3">
    <source>
        <dbReference type="Proteomes" id="UP000054928"/>
    </source>
</evidence>
<protein>
    <submittedName>
        <fullName evidence="2">Uncharacterized protein</fullName>
    </submittedName>
</protein>
<reference evidence="3" key="1">
    <citation type="submission" date="2014-09" db="EMBL/GenBank/DDBJ databases">
        <authorList>
            <person name="Sharma Rahul"/>
            <person name="Thines Marco"/>
        </authorList>
    </citation>
    <scope>NUCLEOTIDE SEQUENCE [LARGE SCALE GENOMIC DNA]</scope>
</reference>